<dbReference type="EMBL" id="VOTT01000006">
    <property type="protein sequence ID" value="MPU47578.1"/>
    <property type="molecule type" value="Genomic_DNA"/>
</dbReference>
<dbReference type="Proteomes" id="UP000392867">
    <property type="component" value="Unassembled WGS sequence"/>
</dbReference>
<comment type="caution">
    <text evidence="2">The sequence shown here is derived from an EMBL/GenBank/DDBJ whole genome shotgun (WGS) entry which is preliminary data.</text>
</comment>
<keyword evidence="1" id="KW-0812">Transmembrane</keyword>
<feature type="transmembrane region" description="Helical" evidence="1">
    <location>
        <begin position="6"/>
        <end position="24"/>
    </location>
</feature>
<keyword evidence="1" id="KW-0472">Membrane</keyword>
<gene>
    <name evidence="2" type="ORF">FVB16_01580</name>
</gene>
<name>A0A5N8H3F7_ECOLX</name>
<dbReference type="AlphaFoldDB" id="A0A5N8H3F7"/>
<evidence type="ECO:0000313" key="3">
    <source>
        <dbReference type="Proteomes" id="UP000392867"/>
    </source>
</evidence>
<protein>
    <submittedName>
        <fullName evidence="2">Holin</fullName>
    </submittedName>
</protein>
<dbReference type="GO" id="GO:0044660">
    <property type="term" value="P:viral release via pore formation in host cell membrane"/>
    <property type="evidence" value="ECO:0007669"/>
    <property type="project" value="InterPro"/>
</dbReference>
<dbReference type="RefSeq" id="WP_053287350.1">
    <property type="nucleotide sequence ID" value="NZ_CXYI01000055.1"/>
</dbReference>
<sequence>MQEYEKGFIALAVMGALIALGKLLNSDEPITLRLVAGRVIVGSGLSLIAGVALYFVPDIHPLALAGFGSALGILGQNAVEAWLRKRGFTGIFDKGTGK</sequence>
<keyword evidence="1" id="KW-1133">Transmembrane helix</keyword>
<evidence type="ECO:0000313" key="2">
    <source>
        <dbReference type="EMBL" id="MPU47578.1"/>
    </source>
</evidence>
<proteinExistence type="predicted"/>
<dbReference type="InterPro" id="IPR007633">
    <property type="entry name" value="Phage_P2_Holin"/>
</dbReference>
<accession>A0A5N8H3F7</accession>
<reference evidence="2 3" key="1">
    <citation type="submission" date="2019-08" db="EMBL/GenBank/DDBJ databases">
        <title>Identification of Water Treatment Resistant and Multidrug Resistant Urinary Pathogenic Escherichia coli in Wastewater.</title>
        <authorList>
            <person name="Neumann N."/>
        </authorList>
    </citation>
    <scope>NUCLEOTIDE SEQUENCE [LARGE SCALE GENOMIC DNA]</scope>
    <source>
        <strain evidence="2 3">WU2356</strain>
    </source>
</reference>
<dbReference type="Pfam" id="PF04550">
    <property type="entry name" value="Phage_holin_3_2"/>
    <property type="match status" value="1"/>
</dbReference>
<feature type="transmembrane region" description="Helical" evidence="1">
    <location>
        <begin position="36"/>
        <end position="56"/>
    </location>
</feature>
<organism evidence="2 3">
    <name type="scientific">Escherichia coli</name>
    <dbReference type="NCBI Taxonomy" id="562"/>
    <lineage>
        <taxon>Bacteria</taxon>
        <taxon>Pseudomonadati</taxon>
        <taxon>Pseudomonadota</taxon>
        <taxon>Gammaproteobacteria</taxon>
        <taxon>Enterobacterales</taxon>
        <taxon>Enterobacteriaceae</taxon>
        <taxon>Escherichia</taxon>
    </lineage>
</organism>
<evidence type="ECO:0000256" key="1">
    <source>
        <dbReference type="SAM" id="Phobius"/>
    </source>
</evidence>